<dbReference type="PROSITE" id="PS00028">
    <property type="entry name" value="ZINC_FINGER_C2H2_1"/>
    <property type="match status" value="1"/>
</dbReference>
<evidence type="ECO:0000256" key="3">
    <source>
        <dbReference type="ARBA" id="ARBA00022771"/>
    </source>
</evidence>
<dbReference type="Proteomes" id="UP000828390">
    <property type="component" value="Unassembled WGS sequence"/>
</dbReference>
<organism evidence="7 8">
    <name type="scientific">Dreissena polymorpha</name>
    <name type="common">Zebra mussel</name>
    <name type="synonym">Mytilus polymorpha</name>
    <dbReference type="NCBI Taxonomy" id="45954"/>
    <lineage>
        <taxon>Eukaryota</taxon>
        <taxon>Metazoa</taxon>
        <taxon>Spiralia</taxon>
        <taxon>Lophotrochozoa</taxon>
        <taxon>Mollusca</taxon>
        <taxon>Bivalvia</taxon>
        <taxon>Autobranchia</taxon>
        <taxon>Heteroconchia</taxon>
        <taxon>Euheterodonta</taxon>
        <taxon>Imparidentia</taxon>
        <taxon>Neoheterodontei</taxon>
        <taxon>Myida</taxon>
        <taxon>Dreissenoidea</taxon>
        <taxon>Dreissenidae</taxon>
        <taxon>Dreissena</taxon>
    </lineage>
</organism>
<evidence type="ECO:0000256" key="1">
    <source>
        <dbReference type="ARBA" id="ARBA00022723"/>
    </source>
</evidence>
<gene>
    <name evidence="7" type="ORF">DPMN_167711</name>
</gene>
<dbReference type="AlphaFoldDB" id="A0A9D4IV98"/>
<dbReference type="GO" id="GO:0008270">
    <property type="term" value="F:zinc ion binding"/>
    <property type="evidence" value="ECO:0007669"/>
    <property type="project" value="UniProtKB-KW"/>
</dbReference>
<keyword evidence="4" id="KW-0862">Zinc</keyword>
<name>A0A9D4IV98_DREPO</name>
<sequence>MPNTKTTKRKDPLLPICPRCKEQIPAGQNFELHVVRCDGINERLPCDTCGKEFKKKEYLKKHMKNVHGKGEDWTLKSCESTAARDEVDDSWDKQSEIELAEELSESDKESQEKCETGSTDLPLVGRVVRKPTHPQLPGIRRTEGEFKPSNNRKSIRIAVCRNMVGSRKQQKVSVEEEDQVTFESSLLCSANSQMGEIKFNLGDMVHDVEIRPKDIEVHKEKDGTVSFQIKKE</sequence>
<evidence type="ECO:0000259" key="6">
    <source>
        <dbReference type="PROSITE" id="PS50157"/>
    </source>
</evidence>
<dbReference type="InterPro" id="IPR013087">
    <property type="entry name" value="Znf_C2H2_type"/>
</dbReference>
<keyword evidence="8" id="KW-1185">Reference proteome</keyword>
<reference evidence="7" key="2">
    <citation type="submission" date="2020-11" db="EMBL/GenBank/DDBJ databases">
        <authorList>
            <person name="McCartney M.A."/>
            <person name="Auch B."/>
            <person name="Kono T."/>
            <person name="Mallez S."/>
            <person name="Becker A."/>
            <person name="Gohl D.M."/>
            <person name="Silverstein K.A.T."/>
            <person name="Koren S."/>
            <person name="Bechman K.B."/>
            <person name="Herman A."/>
            <person name="Abrahante J.E."/>
            <person name="Garbe J."/>
        </authorList>
    </citation>
    <scope>NUCLEOTIDE SEQUENCE</scope>
    <source>
        <strain evidence="7">Duluth1</strain>
        <tissue evidence="7">Whole animal</tissue>
    </source>
</reference>
<evidence type="ECO:0000256" key="2">
    <source>
        <dbReference type="ARBA" id="ARBA00022737"/>
    </source>
</evidence>
<feature type="domain" description="C2H2-type" evidence="6">
    <location>
        <begin position="44"/>
        <end position="72"/>
    </location>
</feature>
<dbReference type="InterPro" id="IPR036236">
    <property type="entry name" value="Znf_C2H2_sf"/>
</dbReference>
<accession>A0A9D4IV98</accession>
<dbReference type="FunFam" id="3.30.160.60:FF:000100">
    <property type="entry name" value="Zinc finger 45-like"/>
    <property type="match status" value="1"/>
</dbReference>
<comment type="caution">
    <text evidence="7">The sequence shown here is derived from an EMBL/GenBank/DDBJ whole genome shotgun (WGS) entry which is preliminary data.</text>
</comment>
<dbReference type="SMART" id="SM00355">
    <property type="entry name" value="ZnF_C2H2"/>
    <property type="match status" value="1"/>
</dbReference>
<dbReference type="PROSITE" id="PS50157">
    <property type="entry name" value="ZINC_FINGER_C2H2_2"/>
    <property type="match status" value="1"/>
</dbReference>
<keyword evidence="3 5" id="KW-0863">Zinc-finger</keyword>
<dbReference type="EMBL" id="JAIWYP010000008">
    <property type="protein sequence ID" value="KAH3789531.1"/>
    <property type="molecule type" value="Genomic_DNA"/>
</dbReference>
<dbReference type="Gene3D" id="3.30.160.60">
    <property type="entry name" value="Classic Zinc Finger"/>
    <property type="match status" value="1"/>
</dbReference>
<evidence type="ECO:0000313" key="7">
    <source>
        <dbReference type="EMBL" id="KAH3789531.1"/>
    </source>
</evidence>
<dbReference type="SUPFAM" id="SSF57667">
    <property type="entry name" value="beta-beta-alpha zinc fingers"/>
    <property type="match status" value="1"/>
</dbReference>
<keyword evidence="2" id="KW-0677">Repeat</keyword>
<evidence type="ECO:0000313" key="8">
    <source>
        <dbReference type="Proteomes" id="UP000828390"/>
    </source>
</evidence>
<evidence type="ECO:0000256" key="4">
    <source>
        <dbReference type="ARBA" id="ARBA00022833"/>
    </source>
</evidence>
<keyword evidence="1" id="KW-0479">Metal-binding</keyword>
<proteinExistence type="predicted"/>
<protein>
    <recommendedName>
        <fullName evidence="6">C2H2-type domain-containing protein</fullName>
    </recommendedName>
</protein>
<evidence type="ECO:0000256" key="5">
    <source>
        <dbReference type="PROSITE-ProRule" id="PRU00042"/>
    </source>
</evidence>
<reference evidence="7" key="1">
    <citation type="journal article" date="2019" name="bioRxiv">
        <title>The Genome of the Zebra Mussel, Dreissena polymorpha: A Resource for Invasive Species Research.</title>
        <authorList>
            <person name="McCartney M.A."/>
            <person name="Auch B."/>
            <person name="Kono T."/>
            <person name="Mallez S."/>
            <person name="Zhang Y."/>
            <person name="Obille A."/>
            <person name="Becker A."/>
            <person name="Abrahante J.E."/>
            <person name="Garbe J."/>
            <person name="Badalamenti J.P."/>
            <person name="Herman A."/>
            <person name="Mangelson H."/>
            <person name="Liachko I."/>
            <person name="Sullivan S."/>
            <person name="Sone E.D."/>
            <person name="Koren S."/>
            <person name="Silverstein K.A.T."/>
            <person name="Beckman K.B."/>
            <person name="Gohl D.M."/>
        </authorList>
    </citation>
    <scope>NUCLEOTIDE SEQUENCE</scope>
    <source>
        <strain evidence="7">Duluth1</strain>
        <tissue evidence="7">Whole animal</tissue>
    </source>
</reference>